<dbReference type="InterPro" id="IPR000253">
    <property type="entry name" value="FHA_dom"/>
</dbReference>
<keyword evidence="1" id="KW-0597">Phosphoprotein</keyword>
<organism evidence="5 6">
    <name type="scientific">Corynebacterium rouxii</name>
    <dbReference type="NCBI Taxonomy" id="2719119"/>
    <lineage>
        <taxon>Bacteria</taxon>
        <taxon>Bacillati</taxon>
        <taxon>Actinomycetota</taxon>
        <taxon>Actinomycetes</taxon>
        <taxon>Mycobacteriales</taxon>
        <taxon>Corynebacteriaceae</taxon>
        <taxon>Corynebacterium</taxon>
    </lineage>
</organism>
<evidence type="ECO:0000313" key="5">
    <source>
        <dbReference type="EMBL" id="VZH84044.1"/>
    </source>
</evidence>
<sequence length="162" mass="17384">MESVIVFLLRIALLVLLWLLILLALYIQRKDAKSAAQTTVAPQAVTGPGVSSASSPLKKVSRRGGAPQQIVVVEGPLTGSSMQLGSLTEITLGRSKDCDFVVGDDYASARHARLIKRGSEWFAEDLDSRNGTYVGGYRIDQPEKVSAGSDIKIGRTTVRLVA</sequence>
<evidence type="ECO:0000313" key="4">
    <source>
        <dbReference type="EMBL" id="MDT9409970.1"/>
    </source>
</evidence>
<keyword evidence="2" id="KW-0812">Transmembrane</keyword>
<feature type="transmembrane region" description="Helical" evidence="2">
    <location>
        <begin position="6"/>
        <end position="27"/>
    </location>
</feature>
<dbReference type="SMART" id="SM00240">
    <property type="entry name" value="FHA"/>
    <property type="match status" value="1"/>
</dbReference>
<accession>A0A6I8M860</accession>
<dbReference type="PROSITE" id="PS50006">
    <property type="entry name" value="FHA_DOMAIN"/>
    <property type="match status" value="1"/>
</dbReference>
<dbReference type="KEGG" id="crf:FRC0190_00089"/>
<evidence type="ECO:0000256" key="1">
    <source>
        <dbReference type="ARBA" id="ARBA00022553"/>
    </source>
</evidence>
<dbReference type="AlphaFoldDB" id="A0A6I8M860"/>
<keyword evidence="7" id="KW-1185">Reference proteome</keyword>
<evidence type="ECO:0000256" key="2">
    <source>
        <dbReference type="SAM" id="Phobius"/>
    </source>
</evidence>
<dbReference type="RefSeq" id="WP_155871158.1">
    <property type="nucleotide sequence ID" value="NZ_CP168248.1"/>
</dbReference>
<dbReference type="InterPro" id="IPR008984">
    <property type="entry name" value="SMAD_FHA_dom_sf"/>
</dbReference>
<dbReference type="SUPFAM" id="SSF49879">
    <property type="entry name" value="SMAD/FHA domain"/>
    <property type="match status" value="1"/>
</dbReference>
<dbReference type="PANTHER" id="PTHR23308">
    <property type="entry name" value="NUCLEAR INHIBITOR OF PROTEIN PHOSPHATASE-1"/>
    <property type="match status" value="1"/>
</dbReference>
<keyword evidence="2" id="KW-1133">Transmembrane helix</keyword>
<evidence type="ECO:0000313" key="6">
    <source>
        <dbReference type="Proteomes" id="UP000423525"/>
    </source>
</evidence>
<keyword evidence="2" id="KW-0472">Membrane</keyword>
<proteinExistence type="predicted"/>
<evidence type="ECO:0000313" key="7">
    <source>
        <dbReference type="Proteomes" id="UP001265983"/>
    </source>
</evidence>
<feature type="domain" description="FHA" evidence="3">
    <location>
        <begin position="90"/>
        <end position="139"/>
    </location>
</feature>
<reference evidence="5 6" key="1">
    <citation type="submission" date="2019-11" db="EMBL/GenBank/DDBJ databases">
        <authorList>
            <person name="Brisse S."/>
        </authorList>
    </citation>
    <scope>NUCLEOTIDE SEQUENCE [LARGE SCALE GENOMIC DNA]</scope>
    <source>
        <strain evidence="5">FRC0190</strain>
    </source>
</reference>
<dbReference type="Proteomes" id="UP000423525">
    <property type="component" value="Chromosome"/>
</dbReference>
<dbReference type="Gene3D" id="2.60.200.20">
    <property type="match status" value="1"/>
</dbReference>
<dbReference type="Pfam" id="PF00498">
    <property type="entry name" value="FHA"/>
    <property type="match status" value="1"/>
</dbReference>
<dbReference type="EMBL" id="LR738855">
    <property type="protein sequence ID" value="VZH84044.1"/>
    <property type="molecule type" value="Genomic_DNA"/>
</dbReference>
<evidence type="ECO:0000259" key="3">
    <source>
        <dbReference type="PROSITE" id="PS50006"/>
    </source>
</evidence>
<name>A0A6I8M860_9CORY</name>
<protein>
    <submittedName>
        <fullName evidence="5">FHA domain-containing protein</fullName>
    </submittedName>
</protein>
<reference evidence="4 7" key="2">
    <citation type="submission" date="2023-03" db="EMBL/GenBank/DDBJ databases">
        <title>Whole genome sequence of the first Corynebacterium rouxii strains isolated in Brazil: a recent member of Corynebacterium diphtheriae complex.</title>
        <authorList>
            <person name="Vieira V."/>
            <person name="Ramos J.N."/>
            <person name="Araujo M.R.B."/>
            <person name="Baio P.V."/>
            <person name="Sant'Anna L.O."/>
            <person name="Veras J.F.C."/>
            <person name="Vieira E.M.D."/>
            <person name="Sousa M.A.B."/>
            <person name="Camargo C.H."/>
            <person name="Sacchi C.T."/>
            <person name="Campos K.R."/>
            <person name="Santos M.B.N."/>
            <person name="Bokermann S."/>
            <person name="Alvim L.B."/>
            <person name="Santos L.S."/>
            <person name="Mattos-Guaraldi A.L."/>
        </authorList>
    </citation>
    <scope>NUCLEOTIDE SEQUENCE [LARGE SCALE GENOMIC DNA]</scope>
    <source>
        <strain evidence="4 7">70862</strain>
    </source>
</reference>
<gene>
    <name evidence="5" type="ORF">FRC0190_00089</name>
    <name evidence="4" type="ORF">P8T80_00940</name>
</gene>
<dbReference type="InterPro" id="IPR050923">
    <property type="entry name" value="Cell_Proc_Reg/RNA_Proc"/>
</dbReference>
<dbReference type="Proteomes" id="UP001265983">
    <property type="component" value="Unassembled WGS sequence"/>
</dbReference>
<dbReference type="EMBL" id="JARUHM010000001">
    <property type="protein sequence ID" value="MDT9409970.1"/>
    <property type="molecule type" value="Genomic_DNA"/>
</dbReference>